<organism evidence="1 2">
    <name type="scientific">Drosophila lebanonensis</name>
    <name type="common">Fruit fly</name>
    <name type="synonym">Scaptodrosophila lebanonensis</name>
    <dbReference type="NCBI Taxonomy" id="7225"/>
    <lineage>
        <taxon>Eukaryota</taxon>
        <taxon>Metazoa</taxon>
        <taxon>Ecdysozoa</taxon>
        <taxon>Arthropoda</taxon>
        <taxon>Hexapoda</taxon>
        <taxon>Insecta</taxon>
        <taxon>Pterygota</taxon>
        <taxon>Neoptera</taxon>
        <taxon>Endopterygota</taxon>
        <taxon>Diptera</taxon>
        <taxon>Brachycera</taxon>
        <taxon>Muscomorpha</taxon>
        <taxon>Ephydroidea</taxon>
        <taxon>Drosophilidae</taxon>
        <taxon>Scaptodrosophila</taxon>
    </lineage>
</organism>
<dbReference type="Proteomes" id="UP000504634">
    <property type="component" value="Unplaced"/>
</dbReference>
<accession>A0A6J2TTC5</accession>
<protein>
    <submittedName>
        <fullName evidence="2">Uncharacterized protein LOC115627322</fullName>
    </submittedName>
</protein>
<dbReference type="AlphaFoldDB" id="A0A6J2TTC5"/>
<dbReference type="RefSeq" id="XP_030378825.1">
    <property type="nucleotide sequence ID" value="XM_030522965.1"/>
</dbReference>
<sequence>MFGFSPKSQMDSMVCPYYSKDVLVGNWRERRYVMEQESNAILPGLHTNENCEQHRTLNQDTYTDAAFKGDEVKSRHDERRMESFRNCFKSSASQVVLQDRPEMGKNYTTTNTLFFEVLPKDRQQWCQQGAAKNKKEIELTRVPQFDTLQGYGNLTKTGFNTRRFCKYALDSANCRYQTTYSASYDPGTKSKPKVPSELLKYEDLVC</sequence>
<gene>
    <name evidence="2" type="primary">LOC115627322</name>
</gene>
<dbReference type="GeneID" id="115627322"/>
<reference evidence="2" key="1">
    <citation type="submission" date="2025-08" db="UniProtKB">
        <authorList>
            <consortium name="RefSeq"/>
        </authorList>
    </citation>
    <scope>IDENTIFICATION</scope>
    <source>
        <strain evidence="2">11010-0011.00</strain>
        <tissue evidence="2">Whole body</tissue>
    </source>
</reference>
<name>A0A6J2TTC5_DROLE</name>
<keyword evidence="1" id="KW-1185">Reference proteome</keyword>
<proteinExistence type="predicted"/>
<evidence type="ECO:0000313" key="1">
    <source>
        <dbReference type="Proteomes" id="UP000504634"/>
    </source>
</evidence>
<evidence type="ECO:0000313" key="2">
    <source>
        <dbReference type="RefSeq" id="XP_030378825.1"/>
    </source>
</evidence>
<dbReference type="OrthoDB" id="7881672at2759"/>